<feature type="domain" description="Secretion system C-terminal sorting" evidence="1">
    <location>
        <begin position="20"/>
        <end position="75"/>
    </location>
</feature>
<evidence type="ECO:0000313" key="2">
    <source>
        <dbReference type="EMBL" id="OYD14847.1"/>
    </source>
</evidence>
<evidence type="ECO:0000259" key="1">
    <source>
        <dbReference type="Pfam" id="PF18962"/>
    </source>
</evidence>
<comment type="caution">
    <text evidence="2">The sequence shown here is derived from an EMBL/GenBank/DDBJ whole genome shotgun (WGS) entry which is preliminary data.</text>
</comment>
<dbReference type="EMBL" id="NOZP01000134">
    <property type="protein sequence ID" value="OYD14847.1"/>
    <property type="molecule type" value="Genomic_DNA"/>
</dbReference>
<proteinExistence type="predicted"/>
<dbReference type="NCBIfam" id="TIGR04183">
    <property type="entry name" value="Por_Secre_tail"/>
    <property type="match status" value="1"/>
</dbReference>
<evidence type="ECO:0000313" key="3">
    <source>
        <dbReference type="Proteomes" id="UP000215559"/>
    </source>
</evidence>
<protein>
    <recommendedName>
        <fullName evidence="1">Secretion system C-terminal sorting domain-containing protein</fullName>
    </recommendedName>
</protein>
<gene>
    <name evidence="2" type="ORF">CH330_07330</name>
</gene>
<dbReference type="Pfam" id="PF18962">
    <property type="entry name" value="Por_Secre_tail"/>
    <property type="match status" value="1"/>
</dbReference>
<dbReference type="Proteomes" id="UP000215559">
    <property type="component" value="Unassembled WGS sequence"/>
</dbReference>
<dbReference type="InterPro" id="IPR026444">
    <property type="entry name" value="Secre_tail"/>
</dbReference>
<name>A0A235BSZ4_UNCW3</name>
<sequence length="77" mass="8484">MYLRMRTGATLRYSLPDAGPVSLSVFDVAGRVVQRQMIMAARNGAANLDLQTLSVGVYLVRLDTDRFATTSKLVVQH</sequence>
<accession>A0A235BSZ4</accession>
<reference evidence="2 3" key="1">
    <citation type="submission" date="2017-07" db="EMBL/GenBank/DDBJ databases">
        <title>Recovery of genomes from metagenomes via a dereplication, aggregation, and scoring strategy.</title>
        <authorList>
            <person name="Sieber C.M."/>
            <person name="Probst A.J."/>
            <person name="Sharrar A."/>
            <person name="Thomas B.C."/>
            <person name="Hess M."/>
            <person name="Tringe S.G."/>
            <person name="Banfield J.F."/>
        </authorList>
    </citation>
    <scope>NUCLEOTIDE SEQUENCE [LARGE SCALE GENOMIC DNA]</scope>
    <source>
        <strain evidence="2">JGI_Cruoil_03_51_56</strain>
    </source>
</reference>
<dbReference type="AlphaFoldDB" id="A0A235BSZ4"/>
<organism evidence="2 3">
    <name type="scientific">candidate division WOR-3 bacterium JGI_Cruoil_03_51_56</name>
    <dbReference type="NCBI Taxonomy" id="1973747"/>
    <lineage>
        <taxon>Bacteria</taxon>
        <taxon>Bacteria division WOR-3</taxon>
    </lineage>
</organism>